<gene>
    <name evidence="2" type="ORF">JOF54_000315</name>
</gene>
<comment type="caution">
    <text evidence="2">The sequence shown here is derived from an EMBL/GenBank/DDBJ whole genome shotgun (WGS) entry which is preliminary data.</text>
</comment>
<dbReference type="RefSeq" id="WP_210052381.1">
    <property type="nucleotide sequence ID" value="NZ_BAAAMH010000036.1"/>
</dbReference>
<evidence type="ECO:0000256" key="1">
    <source>
        <dbReference type="SAM" id="Phobius"/>
    </source>
</evidence>
<feature type="transmembrane region" description="Helical" evidence="1">
    <location>
        <begin position="57"/>
        <end position="80"/>
    </location>
</feature>
<evidence type="ECO:0000313" key="2">
    <source>
        <dbReference type="EMBL" id="MBP2415393.1"/>
    </source>
</evidence>
<dbReference type="Proteomes" id="UP000758168">
    <property type="component" value="Unassembled WGS sequence"/>
</dbReference>
<feature type="transmembrane region" description="Helical" evidence="1">
    <location>
        <begin position="12"/>
        <end position="32"/>
    </location>
</feature>
<organism evidence="2 3">
    <name type="scientific">Microlunatus capsulatus</name>
    <dbReference type="NCBI Taxonomy" id="99117"/>
    <lineage>
        <taxon>Bacteria</taxon>
        <taxon>Bacillati</taxon>
        <taxon>Actinomycetota</taxon>
        <taxon>Actinomycetes</taxon>
        <taxon>Propionibacteriales</taxon>
        <taxon>Propionibacteriaceae</taxon>
        <taxon>Microlunatus</taxon>
    </lineage>
</organism>
<feature type="transmembrane region" description="Helical" evidence="1">
    <location>
        <begin position="108"/>
        <end position="130"/>
    </location>
</feature>
<name>A0ABS4Z560_9ACTN</name>
<evidence type="ECO:0008006" key="4">
    <source>
        <dbReference type="Google" id="ProtNLM"/>
    </source>
</evidence>
<keyword evidence="1" id="KW-0812">Transmembrane</keyword>
<dbReference type="EMBL" id="JAGIOB010000001">
    <property type="protein sequence ID" value="MBP2415393.1"/>
    <property type="molecule type" value="Genomic_DNA"/>
</dbReference>
<sequence>MNGLGPEELVVVALVVLVVLLPAAVVVLVVVLSQRRSRDPVGGPDGRPGAAQTEHPLAVTSLVLGVLGLSGLGLLAPLAWVLARRGLREVAAAPGRYRPGALLRAARLLGIVGTTLLGLFLVAVVIALVLR</sequence>
<accession>A0ABS4Z560</accession>
<proteinExistence type="predicted"/>
<evidence type="ECO:0000313" key="3">
    <source>
        <dbReference type="Proteomes" id="UP000758168"/>
    </source>
</evidence>
<protein>
    <recommendedName>
        <fullName evidence="4">DUF4190 domain-containing protein</fullName>
    </recommendedName>
</protein>
<reference evidence="2 3" key="1">
    <citation type="submission" date="2021-03" db="EMBL/GenBank/DDBJ databases">
        <title>Sequencing the genomes of 1000 actinobacteria strains.</title>
        <authorList>
            <person name="Klenk H.-P."/>
        </authorList>
    </citation>
    <scope>NUCLEOTIDE SEQUENCE [LARGE SCALE GENOMIC DNA]</scope>
    <source>
        <strain evidence="2 3">DSM 12936</strain>
    </source>
</reference>
<keyword evidence="1" id="KW-1133">Transmembrane helix</keyword>
<keyword evidence="3" id="KW-1185">Reference proteome</keyword>
<keyword evidence="1" id="KW-0472">Membrane</keyword>